<comment type="caution">
    <text evidence="2">The sequence shown here is derived from an EMBL/GenBank/DDBJ whole genome shotgun (WGS) entry which is preliminary data.</text>
</comment>
<keyword evidence="3" id="KW-1185">Reference proteome</keyword>
<dbReference type="GO" id="GO:0016740">
    <property type="term" value="F:transferase activity"/>
    <property type="evidence" value="ECO:0007669"/>
    <property type="project" value="UniProtKB-KW"/>
</dbReference>
<dbReference type="Pfam" id="PF13692">
    <property type="entry name" value="Glyco_trans_1_4"/>
    <property type="match status" value="1"/>
</dbReference>
<evidence type="ECO:0000313" key="2">
    <source>
        <dbReference type="EMBL" id="RMB61218.1"/>
    </source>
</evidence>
<name>A0A3M0G9T8_9ACTN</name>
<dbReference type="RefSeq" id="WP_121899764.1">
    <property type="nucleotide sequence ID" value="NZ_REFW01000001.1"/>
</dbReference>
<dbReference type="CDD" id="cd03801">
    <property type="entry name" value="GT4_PimA-like"/>
    <property type="match status" value="1"/>
</dbReference>
<reference evidence="2 3" key="1">
    <citation type="submission" date="2018-10" db="EMBL/GenBank/DDBJ databases">
        <title>Tessaracoccus antarcticuss sp. nov., isolated from sediment.</title>
        <authorList>
            <person name="Zhou L.Y."/>
            <person name="Du Z.J."/>
        </authorList>
    </citation>
    <scope>NUCLEOTIDE SEQUENCE [LARGE SCALE GENOMIC DNA]</scope>
    <source>
        <strain evidence="2 3">JDX10</strain>
    </source>
</reference>
<dbReference type="Proteomes" id="UP000275256">
    <property type="component" value="Unassembled WGS sequence"/>
</dbReference>
<accession>A0A3M0G9T8</accession>
<evidence type="ECO:0000256" key="1">
    <source>
        <dbReference type="SAM" id="MobiDB-lite"/>
    </source>
</evidence>
<dbReference type="SUPFAM" id="SSF53756">
    <property type="entry name" value="UDP-Glycosyltransferase/glycogen phosphorylase"/>
    <property type="match status" value="1"/>
</dbReference>
<dbReference type="PANTHER" id="PTHR12526">
    <property type="entry name" value="GLYCOSYLTRANSFERASE"/>
    <property type="match status" value="1"/>
</dbReference>
<gene>
    <name evidence="2" type="ORF">EAX62_00645</name>
</gene>
<dbReference type="AlphaFoldDB" id="A0A3M0G9T8"/>
<dbReference type="EMBL" id="REFW01000001">
    <property type="protein sequence ID" value="RMB61218.1"/>
    <property type="molecule type" value="Genomic_DNA"/>
</dbReference>
<dbReference type="OrthoDB" id="9815351at2"/>
<protein>
    <submittedName>
        <fullName evidence="2">Glycosyltransferase</fullName>
    </submittedName>
</protein>
<feature type="region of interest" description="Disordered" evidence="1">
    <location>
        <begin position="65"/>
        <end position="94"/>
    </location>
</feature>
<keyword evidence="2" id="KW-0808">Transferase</keyword>
<organism evidence="2 3">
    <name type="scientific">Tessaracoccus antarcticus</name>
    <dbReference type="NCBI Taxonomy" id="2479848"/>
    <lineage>
        <taxon>Bacteria</taxon>
        <taxon>Bacillati</taxon>
        <taxon>Actinomycetota</taxon>
        <taxon>Actinomycetes</taxon>
        <taxon>Propionibacteriales</taxon>
        <taxon>Propionibacteriaceae</taxon>
        <taxon>Tessaracoccus</taxon>
    </lineage>
</organism>
<sequence>MTSKPRVVLFRHAPVDFDSRIKRIATTLHRGGFEPIVISVEPKDGESGEFLLGGHTRVIRVPLQQWPSTGAEAPAPSRNDERAGRLQRQRGAYGQRITGPNAASVKALIKWLMTTAKLALVHGMQLKETAITAGKAARVRLKGSDDPFEALDLPRNLPVAHNVVYTLHDLLVELDPDVLHVHNPLALPAAWAAATSLRLQGKDVKLSYDVREDFAGLPDKEIGARSAHEALLGTERAFMPKADYVMTVTASHATMLQERYKLPVLPDTIVNLSVFQPMEGDITVREAAGVAEGTPLLVYAGIMSWARGIETLIEAMAHVADDVHLAIVTMPLPHPMMTKLQPMIDDLGVNDRIHFIGPVSQANLSYYLHGADVAVHPLPGGSDNHDRTLPNKLFEYLHAELPMVSSDAKTMAEFVLTHKMGNVFTTGDPVDLAAKMMEMLQNPIPQERLHQLAQEFSWQSNEPRLLEQFGKLTNFHPHLQDGPFGSTEVTPATAIPE</sequence>
<proteinExistence type="predicted"/>
<dbReference type="Gene3D" id="3.40.50.2000">
    <property type="entry name" value="Glycogen Phosphorylase B"/>
    <property type="match status" value="2"/>
</dbReference>
<evidence type="ECO:0000313" key="3">
    <source>
        <dbReference type="Proteomes" id="UP000275256"/>
    </source>
</evidence>